<dbReference type="PANTHER" id="PTHR37813">
    <property type="entry name" value="FELS-2 PROPHAGE PROTEIN"/>
    <property type="match status" value="1"/>
</dbReference>
<dbReference type="Pfam" id="PF10145">
    <property type="entry name" value="PhageMin_Tail"/>
    <property type="match status" value="1"/>
</dbReference>
<dbReference type="PANTHER" id="PTHR37813:SF1">
    <property type="entry name" value="FELS-2 PROPHAGE PROTEIN"/>
    <property type="match status" value="1"/>
</dbReference>
<evidence type="ECO:0000313" key="4">
    <source>
        <dbReference type="EMBL" id="PFF52718.1"/>
    </source>
</evidence>
<evidence type="ECO:0000259" key="3">
    <source>
        <dbReference type="Pfam" id="PF10145"/>
    </source>
</evidence>
<dbReference type="InterPro" id="IPR010090">
    <property type="entry name" value="Phage_tape_meas"/>
</dbReference>
<evidence type="ECO:0000313" key="5">
    <source>
        <dbReference type="Proteomes" id="UP000220210"/>
    </source>
</evidence>
<keyword evidence="1" id="KW-1188">Viral release from host cell</keyword>
<evidence type="ECO:0000256" key="2">
    <source>
        <dbReference type="SAM" id="Coils"/>
    </source>
</evidence>
<dbReference type="EMBL" id="NTSO01000001">
    <property type="protein sequence ID" value="PFF52718.1"/>
    <property type="molecule type" value="Genomic_DNA"/>
</dbReference>
<comment type="caution">
    <text evidence="4">The sequence shown here is derived from an EMBL/GenBank/DDBJ whole genome shotgun (WGS) entry which is preliminary data.</text>
</comment>
<dbReference type="AlphaFoldDB" id="A0A9X6W344"/>
<proteinExistence type="predicted"/>
<reference evidence="4 5" key="1">
    <citation type="submission" date="2017-09" db="EMBL/GenBank/DDBJ databases">
        <title>Large-scale bioinformatics analysis of Bacillus genomes uncovers conserved roles of natural products in bacterial physiology.</title>
        <authorList>
            <consortium name="Agbiome Team Llc"/>
            <person name="Bleich R.M."/>
            <person name="Kirk G.J."/>
            <person name="Santa Maria K.C."/>
            <person name="Allen S.E."/>
            <person name="Farag S."/>
            <person name="Shank E.A."/>
            <person name="Bowers A."/>
        </authorList>
    </citation>
    <scope>NUCLEOTIDE SEQUENCE [LARGE SCALE GENOMIC DNA]</scope>
    <source>
        <strain evidence="4 5">AFS020204</strain>
    </source>
</reference>
<protein>
    <submittedName>
        <fullName evidence="4">Phage tail tape measure protein</fullName>
    </submittedName>
</protein>
<dbReference type="RefSeq" id="WP_098434058.1">
    <property type="nucleotide sequence ID" value="NZ_NTSO01000001.1"/>
</dbReference>
<evidence type="ECO:0000256" key="1">
    <source>
        <dbReference type="ARBA" id="ARBA00022612"/>
    </source>
</evidence>
<accession>A0A9X6W344</accession>
<feature type="domain" description="Phage tail tape measure protein" evidence="3">
    <location>
        <begin position="1"/>
        <end position="137"/>
    </location>
</feature>
<organism evidence="4 5">
    <name type="scientific">Bacillus cereus</name>
    <dbReference type="NCBI Taxonomy" id="1396"/>
    <lineage>
        <taxon>Bacteria</taxon>
        <taxon>Bacillati</taxon>
        <taxon>Bacillota</taxon>
        <taxon>Bacilli</taxon>
        <taxon>Bacillales</taxon>
        <taxon>Bacillaceae</taxon>
        <taxon>Bacillus</taxon>
        <taxon>Bacillus cereus group</taxon>
    </lineage>
</organism>
<gene>
    <name evidence="4" type="ORF">CN357_00075</name>
</gene>
<sequence length="811" mass="87795">MTPFGMKASEAGRAADVFALAQATANLNVEQLGETMKYAAPVAATFGLNLEETSVIAQIFANNGIKASMAGTALRAGLSRLAAPPKEAAKSLSALNVTVKDSQGNMKPMNEIIGQLHDGFGKLSESQQIAAAKAIFGEEAYAGWIQVIKGGKPAFDDMLDTLNSAEGSAKVMAETMANNLSGAVDGVKSQLENLGLVVFSHVEPALVAMTNGTNSAVKSLTDWLDPSGRAVEAAKLMQQTDQQLAQSKAILDMNLKKGKITQEEYNEKLALSKKHAEDMMNADGMLAQKKEELKMKVAEGSMTQEEANKILDQSEVEYQKLQQGIEQTRQRQEAMNKVFEPLRNAIGIIQQVGAAIEQFWIAATGDRNALVEGYDILTKLGFSANAIQFIQETTAAVQYGVETMKALVSGDWGAASNLLDKLGFSPEQKADIIMFVQDVHAQLSSFIENVQSLIAAQAPVIMGIIGATWDFIKGVFNTIAPYLMPLLTDVMSFVNGIIEKITAFWKENGDQIVQAVKNAFDLIKGIIEFVMPVVLFIIEDVWGNIKGVINGALDIILGTIKLFSSLLTGDWTGVWDAVKQILSGAWEFIWNFIQIWGVGKVLGIIGKIGSKMKGLFGEAWEGVKKVFSDMFEGIFKSSGDTLTVIKEVFGKVKDAIATPFKNAWEGVMEWIDKIRKGVSNMFSGVHIPVPKISVNGSLNPVNWASEGLPSFDVKWAANGALIKPGNPTLIGVGDARGYDETVLPLRKQTFDAIANGIIGSLPFTQQAGAQQYASQGPTILQVNLNGREIAKEIYSDVSKFQENEKERLKVF</sequence>
<feature type="coiled-coil region" evidence="2">
    <location>
        <begin position="304"/>
        <end position="331"/>
    </location>
</feature>
<dbReference type="Proteomes" id="UP000220210">
    <property type="component" value="Unassembled WGS sequence"/>
</dbReference>
<keyword evidence="2" id="KW-0175">Coiled coil</keyword>
<name>A0A9X6W344_BACCE</name>
<dbReference type="NCBIfam" id="TIGR01760">
    <property type="entry name" value="tape_meas_TP901"/>
    <property type="match status" value="1"/>
</dbReference>